<feature type="domain" description="Methyltransferase" evidence="2">
    <location>
        <begin position="135"/>
        <end position="351"/>
    </location>
</feature>
<dbReference type="PANTHER" id="PTHR12496">
    <property type="entry name" value="CGI-41 METHYLTRANSFERASE"/>
    <property type="match status" value="1"/>
</dbReference>
<feature type="region of interest" description="Disordered" evidence="1">
    <location>
        <begin position="450"/>
        <end position="469"/>
    </location>
</feature>
<dbReference type="InterPro" id="IPR025714">
    <property type="entry name" value="Methyltranfer_dom"/>
</dbReference>
<dbReference type="Proteomes" id="UP001583177">
    <property type="component" value="Unassembled WGS sequence"/>
</dbReference>
<keyword evidence="4" id="KW-1185">Reference proteome</keyword>
<proteinExistence type="predicted"/>
<accession>A0ABR3Y0M6</accession>
<evidence type="ECO:0000313" key="3">
    <source>
        <dbReference type="EMBL" id="KAL1881841.1"/>
    </source>
</evidence>
<dbReference type="PANTHER" id="PTHR12496:SF0">
    <property type="entry name" value="METHYLTRANSFERASE DOMAIN-CONTAINING PROTEIN"/>
    <property type="match status" value="1"/>
</dbReference>
<evidence type="ECO:0000256" key="1">
    <source>
        <dbReference type="SAM" id="MobiDB-lite"/>
    </source>
</evidence>
<evidence type="ECO:0000313" key="4">
    <source>
        <dbReference type="Proteomes" id="UP001583177"/>
    </source>
</evidence>
<dbReference type="Pfam" id="PF13679">
    <property type="entry name" value="Methyltransf_32"/>
    <property type="match status" value="1"/>
</dbReference>
<sequence>MPPSKPLPISDEFSSAEDYVSSLLDFASTCDLFQILCGGVHILDFFTNTPGLFQWVLEPDWQEFFMKCEPMVLLDFLLRDDPDAPATERLWPEAPGSLRQYVKDVRRLSLRREFAPVKPRLPVIPRQVAVGMNVKKKHEVTNFADYVDRLAADITRLTGTEMTHFIDFGSGQNYLGRTLASAPYSKDIVAVERHEHNQAGARELDVLAGIAETQKVLRNKKIWQSMLESKKGGDDPDEKAGRRPVEIHTAEQIAAAELRPRRELEAIYRPEEGRALIKYVTGRLETGDLSDVLNKIHDADVPEDKRKELSLMAISIHSCGNLSHFGIRSMILNPSIKAVAIVGCCYNLLTEKLGPPTYKLPYMRPSLQAINGRVVRESEKYDPQGFPMSKRVSCHNDRGVRFNITARMMACQAPDNWTEVESDSFFTRHFYRAVLQKIFLDKGVISKVYHGKPDSSEGEGDEGNDKASPFNMSTNPVIIGSLGKSCFKSFHAYVRGAIKKLASNQDSNEKYSRLIHEKMGDMTDDEIEAYAKAYAPRKRELSSIWTMMAFSAAVVESLIVTDRWLFLKEHANVVQDCWVESVFDYKESPRNLVVVGIKKKAPPVDD</sequence>
<comment type="caution">
    <text evidence="3">The sequence shown here is derived from an EMBL/GenBank/DDBJ whole genome shotgun (WGS) entry which is preliminary data.</text>
</comment>
<organism evidence="3 4">
    <name type="scientific">Diaporthe australafricana</name>
    <dbReference type="NCBI Taxonomy" id="127596"/>
    <lineage>
        <taxon>Eukaryota</taxon>
        <taxon>Fungi</taxon>
        <taxon>Dikarya</taxon>
        <taxon>Ascomycota</taxon>
        <taxon>Pezizomycotina</taxon>
        <taxon>Sordariomycetes</taxon>
        <taxon>Sordariomycetidae</taxon>
        <taxon>Diaporthales</taxon>
        <taxon>Diaporthaceae</taxon>
        <taxon>Diaporthe</taxon>
    </lineage>
</organism>
<gene>
    <name evidence="3" type="ORF">Daus18300_000894</name>
</gene>
<dbReference type="EMBL" id="JAWRVE010000005">
    <property type="protein sequence ID" value="KAL1881841.1"/>
    <property type="molecule type" value="Genomic_DNA"/>
</dbReference>
<name>A0ABR3Y0M6_9PEZI</name>
<protein>
    <recommendedName>
        <fullName evidence="2">Methyltransferase domain-containing protein</fullName>
    </recommendedName>
</protein>
<dbReference type="InterPro" id="IPR052220">
    <property type="entry name" value="METTL25"/>
</dbReference>
<evidence type="ECO:0000259" key="2">
    <source>
        <dbReference type="Pfam" id="PF13679"/>
    </source>
</evidence>
<reference evidence="3 4" key="1">
    <citation type="journal article" date="2024" name="IMA Fungus">
        <title>IMA Genome - F19 : A genome assembly and annotation guide to empower mycologists, including annotated draft genome sequences of Ceratocystis pirilliformis, Diaporthe australafricana, Fusarium ophioides, Paecilomyces lecythidis, and Sporothrix stenoceras.</title>
        <authorList>
            <person name="Aylward J."/>
            <person name="Wilson A.M."/>
            <person name="Visagie C.M."/>
            <person name="Spraker J."/>
            <person name="Barnes I."/>
            <person name="Buitendag C."/>
            <person name="Ceriani C."/>
            <person name="Del Mar Angel L."/>
            <person name="du Plessis D."/>
            <person name="Fuchs T."/>
            <person name="Gasser K."/>
            <person name="Kramer D."/>
            <person name="Li W."/>
            <person name="Munsamy K."/>
            <person name="Piso A."/>
            <person name="Price J.L."/>
            <person name="Sonnekus B."/>
            <person name="Thomas C."/>
            <person name="van der Nest A."/>
            <person name="van Dijk A."/>
            <person name="van Heerden A."/>
            <person name="van Vuuren N."/>
            <person name="Yilmaz N."/>
            <person name="Duong T.A."/>
            <person name="van der Merwe N.A."/>
            <person name="Wingfield M.J."/>
            <person name="Wingfield B.D."/>
        </authorList>
    </citation>
    <scope>NUCLEOTIDE SEQUENCE [LARGE SCALE GENOMIC DNA]</scope>
    <source>
        <strain evidence="3 4">CMW 18300</strain>
    </source>
</reference>